<gene>
    <name evidence="4" type="ORF">SCFA_40004</name>
</gene>
<evidence type="ECO:0008006" key="5">
    <source>
        <dbReference type="Google" id="ProtNLM"/>
    </source>
</evidence>
<dbReference type="AlphaFoldDB" id="A0A485M7Z7"/>
<sequence>MTSTESQRFQFAENMGLLFERSGASKTLGRVFGYLLLSGEPKTLDEIAEGLLFSKATASLTVRQGLFLRFFEKISIPGERKDHYQANAGFWIGSMSQQIDSLKEWEELVEKGLGLVDPRNTGALKNLQEMKDYFNFLCWYFSDLDEQYRRWKKGEIPRGD</sequence>
<evidence type="ECO:0000256" key="2">
    <source>
        <dbReference type="ARBA" id="ARBA00023125"/>
    </source>
</evidence>
<accession>A0A485M7Z7</accession>
<dbReference type="InterPro" id="IPR052362">
    <property type="entry name" value="HTH-GbsR_regulator"/>
</dbReference>
<keyword evidence="1" id="KW-0805">Transcription regulation</keyword>
<keyword evidence="3" id="KW-0804">Transcription</keyword>
<dbReference type="GO" id="GO:0003677">
    <property type="term" value="F:DNA binding"/>
    <property type="evidence" value="ECO:0007669"/>
    <property type="project" value="UniProtKB-KW"/>
</dbReference>
<name>A0A485M7Z7_9ZZZZ</name>
<evidence type="ECO:0000313" key="4">
    <source>
        <dbReference type="EMBL" id="VFU18214.1"/>
    </source>
</evidence>
<dbReference type="InterPro" id="IPR036388">
    <property type="entry name" value="WH-like_DNA-bd_sf"/>
</dbReference>
<evidence type="ECO:0000256" key="1">
    <source>
        <dbReference type="ARBA" id="ARBA00023015"/>
    </source>
</evidence>
<evidence type="ECO:0000256" key="3">
    <source>
        <dbReference type="ARBA" id="ARBA00023163"/>
    </source>
</evidence>
<dbReference type="Gene3D" id="1.10.10.10">
    <property type="entry name" value="Winged helix-like DNA-binding domain superfamily/Winged helix DNA-binding domain"/>
    <property type="match status" value="1"/>
</dbReference>
<protein>
    <recommendedName>
        <fullName evidence="5">HTH-type transcriptional regulator</fullName>
    </recommendedName>
</protein>
<dbReference type="InterPro" id="IPR036390">
    <property type="entry name" value="WH_DNA-bd_sf"/>
</dbReference>
<dbReference type="PANTHER" id="PTHR38465">
    <property type="entry name" value="HTH-TYPE TRANSCRIPTIONAL REGULATOR MJ1563-RELATED"/>
    <property type="match status" value="1"/>
</dbReference>
<dbReference type="PANTHER" id="PTHR38465:SF2">
    <property type="entry name" value="HTH-TYPE TRANSCRIPTIONAL REGULATOR MMPR5"/>
    <property type="match status" value="1"/>
</dbReference>
<dbReference type="EMBL" id="CAADRN010000334">
    <property type="protein sequence ID" value="VFU18214.1"/>
    <property type="molecule type" value="Genomic_DNA"/>
</dbReference>
<keyword evidence="2" id="KW-0238">DNA-binding</keyword>
<dbReference type="SUPFAM" id="SSF46785">
    <property type="entry name" value="Winged helix' DNA-binding domain"/>
    <property type="match status" value="1"/>
</dbReference>
<proteinExistence type="predicted"/>
<dbReference type="Gene3D" id="1.10.287.160">
    <property type="entry name" value="HR1 repeat"/>
    <property type="match status" value="1"/>
</dbReference>
<reference evidence="4" key="1">
    <citation type="submission" date="2019-03" db="EMBL/GenBank/DDBJ databases">
        <authorList>
            <person name="Hao L."/>
        </authorList>
    </citation>
    <scope>NUCLEOTIDE SEQUENCE</scope>
</reference>
<organism evidence="4">
    <name type="scientific">anaerobic digester metagenome</name>
    <dbReference type="NCBI Taxonomy" id="1263854"/>
    <lineage>
        <taxon>unclassified sequences</taxon>
        <taxon>metagenomes</taxon>
        <taxon>ecological metagenomes</taxon>
    </lineage>
</organism>